<comment type="caution">
    <text evidence="1">The sequence shown here is derived from an EMBL/GenBank/DDBJ whole genome shotgun (WGS) entry which is preliminary data.</text>
</comment>
<dbReference type="AlphaFoldDB" id="A0A4S4KVM4"/>
<organism evidence="1 2">
    <name type="scientific">Hermanssonia centrifuga</name>
    <dbReference type="NCBI Taxonomy" id="98765"/>
    <lineage>
        <taxon>Eukaryota</taxon>
        <taxon>Fungi</taxon>
        <taxon>Dikarya</taxon>
        <taxon>Basidiomycota</taxon>
        <taxon>Agaricomycotina</taxon>
        <taxon>Agaricomycetes</taxon>
        <taxon>Polyporales</taxon>
        <taxon>Meruliaceae</taxon>
        <taxon>Hermanssonia</taxon>
    </lineage>
</organism>
<protein>
    <recommendedName>
        <fullName evidence="3">Pyridoxamine 5'-phosphate oxidase putative domain-containing protein</fullName>
    </recommendedName>
</protein>
<dbReference type="Gene3D" id="2.30.110.10">
    <property type="entry name" value="Electron Transport, Fmn-binding Protein, Chain A"/>
    <property type="match status" value="1"/>
</dbReference>
<name>A0A4S4KVM4_9APHY</name>
<sequence length="434" mass="49162">MGQFYNELPDDEKLIEWIKEQKLFHVATAPLKGILLSQDNDVVLFNAMDLGGHVNVSPKGLPSFKLVNKRACWYLDLAGSTNETISHMYEPGNGRITLMFEAFEGPPQILRLFGKGKVFERGTREFDEFFRPDKQAEDQYDFSTPELLPGARSVIWIDITQVGLSCGYTVPIMIFEKHRDWKCNSGNQAFIHSSARMAVFYDEIPDDERLVEWVKAQKIFHVATAPLKGRVIERGTPEFDAILQSDNSDDDKPIDYPTPEMLPGVRAIIWLDITKVGSSCGYSVPFMQFIAHSELALFIDVRFIWRLYSAEGNALNDTMNYREVNDERNDNPFALHHKKGLQSYWVFKNSWSIDGLPGLRRPHIADRVTPDVIKSAMAECGLKLDAIKPGRGRTFSSYGGVLLGIFLTLLAQRIMGLWAGRLTDICIADRCLLS</sequence>
<dbReference type="PANTHER" id="PTHR39336:SF3">
    <property type="entry name" value="PYRIDOXAMINE PHOSPHATE OXIDASE"/>
    <property type="match status" value="1"/>
</dbReference>
<proteinExistence type="predicted"/>
<evidence type="ECO:0000313" key="2">
    <source>
        <dbReference type="Proteomes" id="UP000309038"/>
    </source>
</evidence>
<gene>
    <name evidence="1" type="ORF">EW026_g728</name>
</gene>
<dbReference type="EMBL" id="SGPJ01000011">
    <property type="protein sequence ID" value="THH02098.1"/>
    <property type="molecule type" value="Genomic_DNA"/>
</dbReference>
<dbReference type="Proteomes" id="UP000309038">
    <property type="component" value="Unassembled WGS sequence"/>
</dbReference>
<evidence type="ECO:0000313" key="1">
    <source>
        <dbReference type="EMBL" id="THH02098.1"/>
    </source>
</evidence>
<dbReference type="InterPro" id="IPR012349">
    <property type="entry name" value="Split_barrel_FMN-bd"/>
</dbReference>
<reference evidence="1 2" key="1">
    <citation type="submission" date="2019-02" db="EMBL/GenBank/DDBJ databases">
        <title>Genome sequencing of the rare red list fungi Phlebia centrifuga.</title>
        <authorList>
            <person name="Buettner E."/>
            <person name="Kellner H."/>
        </authorList>
    </citation>
    <scope>NUCLEOTIDE SEQUENCE [LARGE SCALE GENOMIC DNA]</scope>
    <source>
        <strain evidence="1 2">DSM 108282</strain>
    </source>
</reference>
<evidence type="ECO:0008006" key="3">
    <source>
        <dbReference type="Google" id="ProtNLM"/>
    </source>
</evidence>
<accession>A0A4S4KVM4</accession>
<keyword evidence="2" id="KW-1185">Reference proteome</keyword>
<dbReference type="PANTHER" id="PTHR39336">
    <property type="entry name" value="PYRIDOXAMINE PHOSPHATE OXIDASE FAMILY PROTEIN (AFU_ORTHOLOGUE AFUA_6G11440)"/>
    <property type="match status" value="1"/>
</dbReference>